<accession>A0AAW1QZE9</accession>
<gene>
    <name evidence="3" type="ORF">WJX74_004846</name>
</gene>
<evidence type="ECO:0000313" key="4">
    <source>
        <dbReference type="Proteomes" id="UP001438707"/>
    </source>
</evidence>
<reference evidence="3 4" key="1">
    <citation type="journal article" date="2024" name="Nat. Commun.">
        <title>Phylogenomics reveals the evolutionary origins of lichenization in chlorophyte algae.</title>
        <authorList>
            <person name="Puginier C."/>
            <person name="Libourel C."/>
            <person name="Otte J."/>
            <person name="Skaloud P."/>
            <person name="Haon M."/>
            <person name="Grisel S."/>
            <person name="Petersen M."/>
            <person name="Berrin J.G."/>
            <person name="Delaux P.M."/>
            <person name="Dal Grande F."/>
            <person name="Keller J."/>
        </authorList>
    </citation>
    <scope>NUCLEOTIDE SEQUENCE [LARGE SCALE GENOMIC DNA]</scope>
    <source>
        <strain evidence="3 4">SAG 2145</strain>
    </source>
</reference>
<feature type="compositionally biased region" description="Basic and acidic residues" evidence="1">
    <location>
        <begin position="503"/>
        <end position="514"/>
    </location>
</feature>
<dbReference type="Proteomes" id="UP001438707">
    <property type="component" value="Unassembled WGS sequence"/>
</dbReference>
<dbReference type="EMBL" id="JALJOS010000020">
    <property type="protein sequence ID" value="KAK9826599.1"/>
    <property type="molecule type" value="Genomic_DNA"/>
</dbReference>
<evidence type="ECO:0000256" key="1">
    <source>
        <dbReference type="SAM" id="MobiDB-lite"/>
    </source>
</evidence>
<dbReference type="AlphaFoldDB" id="A0AAW1QZE9"/>
<sequence>MFGFLLCLVIFVGVLAKYDVLSYSPTVSAVLKLVRKGYVHFSGLELRPQPAVKGVRIGQCDDSRETIFQCARIVLTSSLWEVFTGKQFHVVVEQAEVNCLMNDSGLLHIVRLLQDIGYMEETLAAKRPEFVTAGERLEVSQYEIVRPTFAADFRVLTARILMPDGIAILPSDAGAVLGTEAVIYAAVGAANIKRHAADVKVESDTDWLDAPPTPAPDANVGPLSFPLLAEVKATGLQATLRCWRTKTGLLLQEPLQARLRLTPALTTCCLAKITPMLQYVADVKDGKDVVCKLTPLHMHWPCETIALRFEPMRLYMHCTKLLKSLLHVVSRDQVGMIKAGALEAWTSGVEAQWWREGFIESHRMDIVIGLDLKNTRRVHFAVWGRVDTAHDNATEMTLALPADTLKVYGIKNLPDNYMLDIKVSGTTTKPKVDWPRVVAQLGKLYVQATLDNAPPIFQMLNPFRRSSGSQIKINPGNPADSQADSPLLDCRPPPPTLPLPWDAFHETEPADKPL</sequence>
<evidence type="ECO:0000313" key="3">
    <source>
        <dbReference type="EMBL" id="KAK9826599.1"/>
    </source>
</evidence>
<proteinExistence type="predicted"/>
<comment type="caution">
    <text evidence="3">The sequence shown here is derived from an EMBL/GenBank/DDBJ whole genome shotgun (WGS) entry which is preliminary data.</text>
</comment>
<evidence type="ECO:0000256" key="2">
    <source>
        <dbReference type="SAM" id="SignalP"/>
    </source>
</evidence>
<keyword evidence="4" id="KW-1185">Reference proteome</keyword>
<feature type="region of interest" description="Disordered" evidence="1">
    <location>
        <begin position="467"/>
        <end position="514"/>
    </location>
</feature>
<organism evidence="3 4">
    <name type="scientific">Apatococcus lobatus</name>
    <dbReference type="NCBI Taxonomy" id="904363"/>
    <lineage>
        <taxon>Eukaryota</taxon>
        <taxon>Viridiplantae</taxon>
        <taxon>Chlorophyta</taxon>
        <taxon>core chlorophytes</taxon>
        <taxon>Trebouxiophyceae</taxon>
        <taxon>Chlorellales</taxon>
        <taxon>Chlorellaceae</taxon>
        <taxon>Apatococcus</taxon>
    </lineage>
</organism>
<name>A0AAW1QZE9_9CHLO</name>
<feature type="signal peptide" evidence="2">
    <location>
        <begin position="1"/>
        <end position="16"/>
    </location>
</feature>
<keyword evidence="2" id="KW-0732">Signal</keyword>
<protein>
    <submittedName>
        <fullName evidence="3">Uncharacterized protein</fullName>
    </submittedName>
</protein>
<feature type="chain" id="PRO_5043407790" evidence="2">
    <location>
        <begin position="17"/>
        <end position="514"/>
    </location>
</feature>